<sequence>MEALFQQRYAIKLCVRLQKSASETFDMICEAINDKAMSRASIFHWHKACKERRQNVEDIEITETTINTQLRLSTRRIEELQCVHCMLS</sequence>
<comment type="caution">
    <text evidence="2">The sequence shown here is derived from an EMBL/GenBank/DDBJ whole genome shotgun (WGS) entry which is preliminary data.</text>
</comment>
<evidence type="ECO:0000313" key="3">
    <source>
        <dbReference type="Proteomes" id="UP000887116"/>
    </source>
</evidence>
<dbReference type="AlphaFoldDB" id="A0A8X6FW85"/>
<accession>A0A8X6FW85</accession>
<reference evidence="2" key="1">
    <citation type="submission" date="2020-07" db="EMBL/GenBank/DDBJ databases">
        <title>Multicomponent nature underlies the extraordinary mechanical properties of spider dragline silk.</title>
        <authorList>
            <person name="Kono N."/>
            <person name="Nakamura H."/>
            <person name="Mori M."/>
            <person name="Yoshida Y."/>
            <person name="Ohtoshi R."/>
            <person name="Malay A.D."/>
            <person name="Moran D.A.P."/>
            <person name="Tomita M."/>
            <person name="Numata K."/>
            <person name="Arakawa K."/>
        </authorList>
    </citation>
    <scope>NUCLEOTIDE SEQUENCE</scope>
</reference>
<evidence type="ECO:0000313" key="2">
    <source>
        <dbReference type="EMBL" id="GFQ90865.1"/>
    </source>
</evidence>
<dbReference type="OrthoDB" id="7554754at2759"/>
<proteinExistence type="predicted"/>
<keyword evidence="3" id="KW-1185">Reference proteome</keyword>
<dbReference type="Gene3D" id="1.10.10.1450">
    <property type="match status" value="1"/>
</dbReference>
<feature type="domain" description="Mos1 transposase HTH" evidence="1">
    <location>
        <begin position="8"/>
        <end position="45"/>
    </location>
</feature>
<gene>
    <name evidence="2" type="ORF">TNCT_157581</name>
</gene>
<dbReference type="Proteomes" id="UP000887116">
    <property type="component" value="Unassembled WGS sequence"/>
</dbReference>
<dbReference type="Pfam" id="PF17906">
    <property type="entry name" value="HTH_48"/>
    <property type="match status" value="1"/>
</dbReference>
<dbReference type="InterPro" id="IPR041426">
    <property type="entry name" value="Mos1_HTH"/>
</dbReference>
<dbReference type="EMBL" id="BMAO01013762">
    <property type="protein sequence ID" value="GFQ90865.1"/>
    <property type="molecule type" value="Genomic_DNA"/>
</dbReference>
<name>A0A8X6FW85_TRICU</name>
<organism evidence="2 3">
    <name type="scientific">Trichonephila clavata</name>
    <name type="common">Joro spider</name>
    <name type="synonym">Nephila clavata</name>
    <dbReference type="NCBI Taxonomy" id="2740835"/>
    <lineage>
        <taxon>Eukaryota</taxon>
        <taxon>Metazoa</taxon>
        <taxon>Ecdysozoa</taxon>
        <taxon>Arthropoda</taxon>
        <taxon>Chelicerata</taxon>
        <taxon>Arachnida</taxon>
        <taxon>Araneae</taxon>
        <taxon>Araneomorphae</taxon>
        <taxon>Entelegynae</taxon>
        <taxon>Araneoidea</taxon>
        <taxon>Nephilidae</taxon>
        <taxon>Trichonephila</taxon>
    </lineage>
</organism>
<protein>
    <recommendedName>
        <fullName evidence="1">Mos1 transposase HTH domain-containing protein</fullName>
    </recommendedName>
</protein>
<evidence type="ECO:0000259" key="1">
    <source>
        <dbReference type="Pfam" id="PF17906"/>
    </source>
</evidence>